<evidence type="ECO:0000313" key="4">
    <source>
        <dbReference type="Proteomes" id="UP000199352"/>
    </source>
</evidence>
<protein>
    <recommendedName>
        <fullName evidence="2">ParB-like N-terminal domain-containing protein</fullName>
    </recommendedName>
</protein>
<dbReference type="Proteomes" id="UP000199352">
    <property type="component" value="Unassembled WGS sequence"/>
</dbReference>
<gene>
    <name evidence="3" type="ORF">SAMN05216188_114156</name>
</gene>
<feature type="region of interest" description="Disordered" evidence="1">
    <location>
        <begin position="141"/>
        <end position="170"/>
    </location>
</feature>
<dbReference type="OrthoDB" id="3701787at2"/>
<evidence type="ECO:0000313" key="3">
    <source>
        <dbReference type="EMBL" id="SER72232.1"/>
    </source>
</evidence>
<dbReference type="InterPro" id="IPR036086">
    <property type="entry name" value="ParB/Sulfiredoxin_sf"/>
</dbReference>
<dbReference type="AlphaFoldDB" id="A0A1H9RHP6"/>
<evidence type="ECO:0000256" key="1">
    <source>
        <dbReference type="SAM" id="MobiDB-lite"/>
    </source>
</evidence>
<feature type="compositionally biased region" description="Basic and acidic residues" evidence="1">
    <location>
        <begin position="145"/>
        <end position="160"/>
    </location>
</feature>
<accession>A0A1H9RHP6</accession>
<proteinExistence type="predicted"/>
<dbReference type="STRING" id="402600.SAMN05216188_114156"/>
<dbReference type="SUPFAM" id="SSF110849">
    <property type="entry name" value="ParB/Sulfiredoxin"/>
    <property type="match status" value="1"/>
</dbReference>
<dbReference type="EMBL" id="FOFR01000014">
    <property type="protein sequence ID" value="SER72232.1"/>
    <property type="molecule type" value="Genomic_DNA"/>
</dbReference>
<feature type="domain" description="ParB-like N-terminal" evidence="2">
    <location>
        <begin position="13"/>
        <end position="97"/>
    </location>
</feature>
<dbReference type="RefSeq" id="WP_089955632.1">
    <property type="nucleotide sequence ID" value="NZ_FOFR01000014.1"/>
</dbReference>
<sequence>MSGNVVPLAGGRQRVGIASLVLSGSPRRSGVDEEHVRTLASTDDPLPAITVHRSTMRVLDGAHRVHAALLRGETHIDVVFYDGNEADAFVLAVKSNVRHGLPLSAEDRIRAAERIIASHPDWSDRGIASVSGLAAKTVAAVRQRVSPEGRRSRTGRDGKVRPINSADGRRRASRLISENPGMSLREIAESAGIAPATARDVRERMRAGEDPVPPQQRRRAAVPPVTPPDLRSLRRDPSLRFSEAGRVILRLMDTHTITADGWQQLADSVPSHCADAVADLARLSAEALQGFAHQVRRRKSR</sequence>
<dbReference type="InterPro" id="IPR003115">
    <property type="entry name" value="ParB_N"/>
</dbReference>
<keyword evidence="4" id="KW-1185">Reference proteome</keyword>
<organism evidence="3 4">
    <name type="scientific">Lentzea xinjiangensis</name>
    <dbReference type="NCBI Taxonomy" id="402600"/>
    <lineage>
        <taxon>Bacteria</taxon>
        <taxon>Bacillati</taxon>
        <taxon>Actinomycetota</taxon>
        <taxon>Actinomycetes</taxon>
        <taxon>Pseudonocardiales</taxon>
        <taxon>Pseudonocardiaceae</taxon>
        <taxon>Lentzea</taxon>
    </lineage>
</organism>
<reference evidence="4" key="1">
    <citation type="submission" date="2016-10" db="EMBL/GenBank/DDBJ databases">
        <authorList>
            <person name="Varghese N."/>
            <person name="Submissions S."/>
        </authorList>
    </citation>
    <scope>NUCLEOTIDE SEQUENCE [LARGE SCALE GENOMIC DNA]</scope>
    <source>
        <strain evidence="4">CGMCC 4.3525</strain>
    </source>
</reference>
<evidence type="ECO:0000259" key="2">
    <source>
        <dbReference type="SMART" id="SM00470"/>
    </source>
</evidence>
<feature type="region of interest" description="Disordered" evidence="1">
    <location>
        <begin position="206"/>
        <end position="234"/>
    </location>
</feature>
<dbReference type="SMART" id="SM00470">
    <property type="entry name" value="ParB"/>
    <property type="match status" value="1"/>
</dbReference>
<name>A0A1H9RHP6_9PSEU</name>